<comment type="caution">
    <text evidence="2">The sequence shown here is derived from an EMBL/GenBank/DDBJ whole genome shotgun (WGS) entry which is preliminary data.</text>
</comment>
<feature type="compositionally biased region" description="Basic and acidic residues" evidence="1">
    <location>
        <begin position="362"/>
        <end position="374"/>
    </location>
</feature>
<evidence type="ECO:0000313" key="3">
    <source>
        <dbReference type="Proteomes" id="UP000309340"/>
    </source>
</evidence>
<accession>A0A4U0XEF5</accession>
<reference evidence="2 3" key="1">
    <citation type="submission" date="2017-03" db="EMBL/GenBank/DDBJ databases">
        <title>Genomes of endolithic fungi from Antarctica.</title>
        <authorList>
            <person name="Coleine C."/>
            <person name="Masonjones S."/>
            <person name="Stajich J.E."/>
        </authorList>
    </citation>
    <scope>NUCLEOTIDE SEQUENCE [LARGE SCALE GENOMIC DNA]</scope>
    <source>
        <strain evidence="2 3">CCFEE 5184</strain>
    </source>
</reference>
<name>A0A4U0XEF5_9PEZI</name>
<feature type="region of interest" description="Disordered" evidence="1">
    <location>
        <begin position="276"/>
        <end position="304"/>
    </location>
</feature>
<sequence length="388" mass="44095">MRDEERPREGPPLYRVEAKMEWEDDDRQERNIRMEKVETEAEVEQMYPREWRETKDEEADADAGRKLRQRDEPIRRRPAGLVYDERGRPIEIEEDRRERDDRHYAWDRERDHSITKSRDARYIIVERKDDERTLGYRPVSALSASRSSHLHTAGGRSRLRSRARAYDRRLEAQSVAEEGGDPQDSPSDLFESEMSDEDSLDEKAANKRLVRAGKQRERGPGASAVLGLESTTESPSSLSDSQEVQPVPRITPSSRGTRGSYLFGYVRPYAETVTDYEPSRHNTVDSARLSRRSLAEGDPSQVPEVRVSVHNETTDDEAVIQTAVESHGDDDYDEVVAGGPDEAVRDETTHGPEAAQHGHAARRPEVFHDSEEPLARAADGPVVVKEVS</sequence>
<evidence type="ECO:0000256" key="1">
    <source>
        <dbReference type="SAM" id="MobiDB-lite"/>
    </source>
</evidence>
<dbReference type="EMBL" id="NAJQ01000233">
    <property type="protein sequence ID" value="TKA74256.1"/>
    <property type="molecule type" value="Genomic_DNA"/>
</dbReference>
<keyword evidence="3" id="KW-1185">Reference proteome</keyword>
<protein>
    <submittedName>
        <fullName evidence="2">Uncharacterized protein</fullName>
    </submittedName>
</protein>
<feature type="compositionally biased region" description="Basic and acidic residues" evidence="1">
    <location>
        <begin position="62"/>
        <end position="73"/>
    </location>
</feature>
<feature type="compositionally biased region" description="Low complexity" evidence="1">
    <location>
        <begin position="228"/>
        <end position="241"/>
    </location>
</feature>
<proteinExistence type="predicted"/>
<feature type="compositionally biased region" description="Acidic residues" evidence="1">
    <location>
        <begin position="190"/>
        <end position="200"/>
    </location>
</feature>
<evidence type="ECO:0000313" key="2">
    <source>
        <dbReference type="EMBL" id="TKA74256.1"/>
    </source>
</evidence>
<dbReference type="Proteomes" id="UP000309340">
    <property type="component" value="Unassembled WGS sequence"/>
</dbReference>
<feature type="compositionally biased region" description="Basic and acidic residues" evidence="1">
    <location>
        <begin position="16"/>
        <end position="39"/>
    </location>
</feature>
<feature type="region of interest" description="Disordered" evidence="1">
    <location>
        <begin position="134"/>
        <end position="260"/>
    </location>
</feature>
<gene>
    <name evidence="2" type="ORF">B0A55_05677</name>
</gene>
<feature type="compositionally biased region" description="Low complexity" evidence="1">
    <location>
        <begin position="140"/>
        <end position="151"/>
    </location>
</feature>
<organism evidence="2 3">
    <name type="scientific">Friedmanniomyces simplex</name>
    <dbReference type="NCBI Taxonomy" id="329884"/>
    <lineage>
        <taxon>Eukaryota</taxon>
        <taxon>Fungi</taxon>
        <taxon>Dikarya</taxon>
        <taxon>Ascomycota</taxon>
        <taxon>Pezizomycotina</taxon>
        <taxon>Dothideomycetes</taxon>
        <taxon>Dothideomycetidae</taxon>
        <taxon>Mycosphaerellales</taxon>
        <taxon>Teratosphaeriaceae</taxon>
        <taxon>Friedmanniomyces</taxon>
    </lineage>
</organism>
<feature type="region of interest" description="Disordered" evidence="1">
    <location>
        <begin position="1"/>
        <end position="73"/>
    </location>
</feature>
<feature type="region of interest" description="Disordered" evidence="1">
    <location>
        <begin position="325"/>
        <end position="388"/>
    </location>
</feature>
<dbReference type="AlphaFoldDB" id="A0A4U0XEF5"/>